<dbReference type="Pfam" id="PF13529">
    <property type="entry name" value="Peptidase_C39_2"/>
    <property type="match status" value="1"/>
</dbReference>
<feature type="signal peptide" evidence="1">
    <location>
        <begin position="1"/>
        <end position="33"/>
    </location>
</feature>
<dbReference type="Proteomes" id="UP000317940">
    <property type="component" value="Unassembled WGS sequence"/>
</dbReference>
<keyword evidence="4" id="KW-1185">Reference proteome</keyword>
<name>A0A561UNC9_9ACTN</name>
<feature type="domain" description="Peptidase C39-like" evidence="2">
    <location>
        <begin position="39"/>
        <end position="202"/>
    </location>
</feature>
<keyword evidence="1" id="KW-0732">Signal</keyword>
<proteinExistence type="predicted"/>
<reference evidence="3 4" key="1">
    <citation type="submission" date="2019-06" db="EMBL/GenBank/DDBJ databases">
        <title>Sequencing the genomes of 1000 actinobacteria strains.</title>
        <authorList>
            <person name="Klenk H.-P."/>
        </authorList>
    </citation>
    <scope>NUCLEOTIDE SEQUENCE [LARGE SCALE GENOMIC DNA]</scope>
    <source>
        <strain evidence="3 4">DSM 44826</strain>
    </source>
</reference>
<evidence type="ECO:0000259" key="2">
    <source>
        <dbReference type="Pfam" id="PF13529"/>
    </source>
</evidence>
<organism evidence="3 4">
    <name type="scientific">Kitasatospora viridis</name>
    <dbReference type="NCBI Taxonomy" id="281105"/>
    <lineage>
        <taxon>Bacteria</taxon>
        <taxon>Bacillati</taxon>
        <taxon>Actinomycetota</taxon>
        <taxon>Actinomycetes</taxon>
        <taxon>Kitasatosporales</taxon>
        <taxon>Streptomycetaceae</taxon>
        <taxon>Kitasatospora</taxon>
    </lineage>
</organism>
<gene>
    <name evidence="3" type="ORF">FHX73_114742</name>
</gene>
<dbReference type="InterPro" id="IPR039564">
    <property type="entry name" value="Peptidase_C39-like"/>
</dbReference>
<dbReference type="OrthoDB" id="1164310at2"/>
<comment type="caution">
    <text evidence="3">The sequence shown here is derived from an EMBL/GenBank/DDBJ whole genome shotgun (WGS) entry which is preliminary data.</text>
</comment>
<sequence>MTGNAIPGRLVRGSLLVLAGTVLALVPAGAAVAASAVPIPEYQQQMNDDCEASALRMVLAGYGVDASDQDVLAQIGVDREHYQFGWSGPLSGDPFAAFVGDPDGSESQGTGFGVYYPPIAAAAQAYGLTVVDAGQGISPDELSSYLDAGSAAVIWTDYQWQALPADYYTAYDGQSVPYAGPGEHAVVVTDYSDGAVSINDPYAGQYSLSADDFDAGYSTYGQMAVVLSGPQDA</sequence>
<accession>A0A561UNC9</accession>
<dbReference type="PANTHER" id="PTHR37806">
    <property type="entry name" value="LMO0724 PROTEIN"/>
    <property type="match status" value="1"/>
</dbReference>
<feature type="chain" id="PRO_5022024741" evidence="1">
    <location>
        <begin position="34"/>
        <end position="233"/>
    </location>
</feature>
<dbReference type="RefSeq" id="WP_145906898.1">
    <property type="nucleotide sequence ID" value="NZ_BAAAMZ010000003.1"/>
</dbReference>
<dbReference type="PANTHER" id="PTHR37806:SF1">
    <property type="entry name" value="PEPTIDASE C39-LIKE DOMAIN-CONTAINING PROTEIN"/>
    <property type="match status" value="1"/>
</dbReference>
<dbReference type="EMBL" id="VIWT01000001">
    <property type="protein sequence ID" value="TWG00862.1"/>
    <property type="molecule type" value="Genomic_DNA"/>
</dbReference>
<evidence type="ECO:0000313" key="3">
    <source>
        <dbReference type="EMBL" id="TWG00862.1"/>
    </source>
</evidence>
<dbReference type="AlphaFoldDB" id="A0A561UNC9"/>
<dbReference type="Gene3D" id="3.90.70.10">
    <property type="entry name" value="Cysteine proteinases"/>
    <property type="match status" value="1"/>
</dbReference>
<evidence type="ECO:0000313" key="4">
    <source>
        <dbReference type="Proteomes" id="UP000317940"/>
    </source>
</evidence>
<protein>
    <submittedName>
        <fullName evidence="3">Uncharacterized protein YvpB</fullName>
    </submittedName>
</protein>
<evidence type="ECO:0000256" key="1">
    <source>
        <dbReference type="SAM" id="SignalP"/>
    </source>
</evidence>